<dbReference type="AlphaFoldDB" id="A0A093VIE5"/>
<feature type="region of interest" description="Disordered" evidence="1">
    <location>
        <begin position="32"/>
        <end position="52"/>
    </location>
</feature>
<name>A0A093VIE5_TALMA</name>
<sequence length="85" mass="9578">MEILACRTLADDTTNHASYLPSSSSIVHANVVQQRQRSTNESNGQQSDLQCFEQSKTMQSDSLGRWTQRTNEIGWFSPSTTIIEK</sequence>
<evidence type="ECO:0000313" key="2">
    <source>
        <dbReference type="EMBL" id="KFX51930.1"/>
    </source>
</evidence>
<dbReference type="HOGENOM" id="CLU_2514162_0_0_1"/>
<reference evidence="2" key="2">
    <citation type="journal article" date="2014" name="PLoS Genet.">
        <title>Signature gene expression reveals novel clues to the molecular mechanisms of dimorphic transition in Penicillium marneffei.</title>
        <authorList>
            <person name="Yang E."/>
            <person name="Wang G."/>
            <person name="Cai J."/>
            <person name="Woo P.C."/>
            <person name="Lau S.K."/>
            <person name="Yuen K.-Y."/>
            <person name="Chow W.-N."/>
            <person name="Lin X."/>
        </authorList>
    </citation>
    <scope>NUCLEOTIDE SEQUENCE</scope>
    <source>
        <strain evidence="2">PM1</strain>
    </source>
</reference>
<comment type="caution">
    <text evidence="2">The sequence shown here is derived from an EMBL/GenBank/DDBJ whole genome shotgun (WGS) entry which is preliminary data.</text>
</comment>
<proteinExistence type="predicted"/>
<protein>
    <submittedName>
        <fullName evidence="2">Uncharacterized protein</fullName>
    </submittedName>
</protein>
<gene>
    <name evidence="2" type="ORF">GQ26_0042880</name>
</gene>
<evidence type="ECO:0000256" key="1">
    <source>
        <dbReference type="SAM" id="MobiDB-lite"/>
    </source>
</evidence>
<dbReference type="EMBL" id="JPOX01000004">
    <property type="protein sequence ID" value="KFX51930.1"/>
    <property type="molecule type" value="Genomic_DNA"/>
</dbReference>
<organism evidence="2">
    <name type="scientific">Talaromyces marneffei PM1</name>
    <dbReference type="NCBI Taxonomy" id="1077442"/>
    <lineage>
        <taxon>Eukaryota</taxon>
        <taxon>Fungi</taxon>
        <taxon>Dikarya</taxon>
        <taxon>Ascomycota</taxon>
        <taxon>Pezizomycotina</taxon>
        <taxon>Eurotiomycetes</taxon>
        <taxon>Eurotiomycetidae</taxon>
        <taxon>Eurotiales</taxon>
        <taxon>Trichocomaceae</taxon>
        <taxon>Talaromyces</taxon>
        <taxon>Talaromyces sect. Talaromyces</taxon>
    </lineage>
</organism>
<reference key="1">
    <citation type="journal article" date="2014" name="PLoS Genet.">
        <title>Signature Gene Expression Reveals Novel Clues to the Molecular Mechanisms of Dimorphic Transition in Penicillium marneffei.</title>
        <authorList>
            <person name="Yang E."/>
            <person name="Wang G."/>
            <person name="Cai J."/>
            <person name="Woo P.C."/>
            <person name="Lau S.K."/>
            <person name="Yuen K.-Y."/>
            <person name="Chow W.-N."/>
            <person name="Lin X."/>
        </authorList>
    </citation>
    <scope>NUCLEOTIDE SEQUENCE [LARGE SCALE GENOMIC DNA]</scope>
    <source>
        <strain>PM1</strain>
    </source>
</reference>
<accession>A0A093VIE5</accession>